<evidence type="ECO:0000313" key="1">
    <source>
        <dbReference type="Proteomes" id="UP000095286"/>
    </source>
</evidence>
<name>A0AC35U3Z0_9BILA</name>
<protein>
    <submittedName>
        <fullName evidence="2">Col_cuticle_N domain-containing protein</fullName>
    </submittedName>
</protein>
<dbReference type="WBParaSite" id="RSKR_0000708900.1">
    <property type="protein sequence ID" value="RSKR_0000708900.1"/>
    <property type="gene ID" value="RSKR_0000708900"/>
</dbReference>
<sequence length="223" mass="25819">MIERLIAQKLRNHQKYKDTSIYKEITFTHAKIKKTLGENIYKHSSDMIKLLDQDVNEFPTFNSEPSDESIWFTTNAIEITLMCFILTCFILVGIGGMFACLTDFGILKHQERTETSMLSQIELEYAQMSKSYTEKDTKILQLKRKEESDGRTIEDPTCEPYTVEEFRTSNTPTSRSNCSISKKVFLTPKAQMNMEEAMKPKNLNLSNTDSMKVYTSENDHFDL</sequence>
<evidence type="ECO:0000313" key="2">
    <source>
        <dbReference type="WBParaSite" id="RSKR_0000708900.1"/>
    </source>
</evidence>
<organism evidence="1 2">
    <name type="scientific">Rhabditophanes sp. KR3021</name>
    <dbReference type="NCBI Taxonomy" id="114890"/>
    <lineage>
        <taxon>Eukaryota</taxon>
        <taxon>Metazoa</taxon>
        <taxon>Ecdysozoa</taxon>
        <taxon>Nematoda</taxon>
        <taxon>Chromadorea</taxon>
        <taxon>Rhabditida</taxon>
        <taxon>Tylenchina</taxon>
        <taxon>Panagrolaimomorpha</taxon>
        <taxon>Strongyloidoidea</taxon>
        <taxon>Alloionematidae</taxon>
        <taxon>Rhabditophanes</taxon>
    </lineage>
</organism>
<proteinExistence type="predicted"/>
<reference evidence="2" key="1">
    <citation type="submission" date="2016-11" db="UniProtKB">
        <authorList>
            <consortium name="WormBaseParasite"/>
        </authorList>
    </citation>
    <scope>IDENTIFICATION</scope>
    <source>
        <strain evidence="2">KR3021</strain>
    </source>
</reference>
<dbReference type="Proteomes" id="UP000095286">
    <property type="component" value="Unplaced"/>
</dbReference>
<accession>A0AC35U3Z0</accession>